<dbReference type="InterPro" id="IPR003593">
    <property type="entry name" value="AAA+_ATPase"/>
</dbReference>
<dbReference type="Gene3D" id="3.30.450.90">
    <property type="match status" value="1"/>
</dbReference>
<evidence type="ECO:0000256" key="2">
    <source>
        <dbReference type="ARBA" id="ARBA00022741"/>
    </source>
</evidence>
<dbReference type="OrthoDB" id="9805147at2"/>
<dbReference type="GO" id="GO:0005524">
    <property type="term" value="F:ATP binding"/>
    <property type="evidence" value="ECO:0007669"/>
    <property type="project" value="UniProtKB-KW"/>
</dbReference>
<dbReference type="PANTHER" id="PTHR30258">
    <property type="entry name" value="TYPE II SECRETION SYSTEM PROTEIN GSPE-RELATED"/>
    <property type="match status" value="1"/>
</dbReference>
<dbReference type="Pfam" id="PF00437">
    <property type="entry name" value="T2SSE"/>
    <property type="match status" value="1"/>
</dbReference>
<evidence type="ECO:0000256" key="1">
    <source>
        <dbReference type="ARBA" id="ARBA00006611"/>
    </source>
</evidence>
<dbReference type="Gene3D" id="3.40.50.300">
    <property type="entry name" value="P-loop containing nucleotide triphosphate hydrolases"/>
    <property type="match status" value="1"/>
</dbReference>
<dbReference type="Proteomes" id="UP000093281">
    <property type="component" value="Unassembled WGS sequence"/>
</dbReference>
<dbReference type="SUPFAM" id="SSF52540">
    <property type="entry name" value="P-loop containing nucleoside triphosphate hydrolases"/>
    <property type="match status" value="1"/>
</dbReference>
<gene>
    <name evidence="5" type="primary">gspE</name>
    <name evidence="5" type="ORF">AAX29_01856</name>
</gene>
<protein>
    <submittedName>
        <fullName evidence="5">Putative type II secretion system protein E</fullName>
    </submittedName>
</protein>
<reference evidence="6" key="1">
    <citation type="submission" date="2015-05" db="EMBL/GenBank/DDBJ databases">
        <authorList>
            <person name="Rovetto F."/>
            <person name="Cocolin L."/>
            <person name="Illeghems K."/>
            <person name="Van Nieuwerburgh F."/>
            <person name="Houf K."/>
        </authorList>
    </citation>
    <scope>NUCLEOTIDE SEQUENCE [LARGE SCALE GENOMIC DNA]</scope>
    <source>
        <strain evidence="6">DU22</strain>
    </source>
</reference>
<name>A0A1C0B5A5_9BACT</name>
<dbReference type="CDD" id="cd01129">
    <property type="entry name" value="PulE-GspE-like"/>
    <property type="match status" value="1"/>
</dbReference>
<sequence length="456" mass="52306">MNILKIKIDYSLFSKYGLEVFLKHKIVPIIEDSVTIKLAVYEGFNQEEVKDSFIKHIKFVEFCKNEIEFILANIETRVELFNFASSSNLINNDSKSTARFLDKLIVFSVSQRTSDIHIEKFEELTLFKFRVDGRLQIFFSICNSFFKVISSYIKLICNLDMTQSRIPLDGRFSRDIGLKKYDFRFSSMPTIEAESIVLRVLDNKNIDKSLNDLGFSLSVLSKLRDILKLNSGLILISGPTGSGKTTTLYSILQELKSENKKIITVEDPVEYKISSINQISINNKIGLSFELVLKNILRQDPDIIFIGEIRDKFSLDIALQASLTGHLVLATVHSNSALETITRLIDLKADSYLISTSLKASLAQRLVLSYCKYCQGEACIKCNFTKYYERVCISEILLIDEKISSLIYKKSSKKKFMNYLKKIEFKTMYDDGLEKVDNSQTSFEELERVVNKNEEI</sequence>
<accession>A0A1C0B5A5</accession>
<evidence type="ECO:0000256" key="3">
    <source>
        <dbReference type="ARBA" id="ARBA00022840"/>
    </source>
</evidence>
<proteinExistence type="inferred from homology"/>
<evidence type="ECO:0000313" key="6">
    <source>
        <dbReference type="Proteomes" id="UP000093281"/>
    </source>
</evidence>
<dbReference type="GO" id="GO:0016887">
    <property type="term" value="F:ATP hydrolysis activity"/>
    <property type="evidence" value="ECO:0007669"/>
    <property type="project" value="TreeGrafter"/>
</dbReference>
<dbReference type="InterPro" id="IPR027417">
    <property type="entry name" value="P-loop_NTPase"/>
</dbReference>
<feature type="domain" description="AAA+ ATPase" evidence="4">
    <location>
        <begin position="230"/>
        <end position="351"/>
    </location>
</feature>
<dbReference type="GO" id="GO:0005886">
    <property type="term" value="C:plasma membrane"/>
    <property type="evidence" value="ECO:0007669"/>
    <property type="project" value="TreeGrafter"/>
</dbReference>
<keyword evidence="3" id="KW-0067">ATP-binding</keyword>
<dbReference type="EMBL" id="LCUJ01000009">
    <property type="protein sequence ID" value="OCL97702.1"/>
    <property type="molecule type" value="Genomic_DNA"/>
</dbReference>
<dbReference type="SMART" id="SM00382">
    <property type="entry name" value="AAA"/>
    <property type="match status" value="1"/>
</dbReference>
<comment type="caution">
    <text evidence="5">The sequence shown here is derived from an EMBL/GenBank/DDBJ whole genome shotgun (WGS) entry which is preliminary data.</text>
</comment>
<dbReference type="InterPro" id="IPR001482">
    <property type="entry name" value="T2SS/T4SS_dom"/>
</dbReference>
<dbReference type="PATRIC" id="fig|544718.43.peg.1936"/>
<organism evidence="5 6">
    <name type="scientific">Aliarcobacter thereius</name>
    <dbReference type="NCBI Taxonomy" id="544718"/>
    <lineage>
        <taxon>Bacteria</taxon>
        <taxon>Pseudomonadati</taxon>
        <taxon>Campylobacterota</taxon>
        <taxon>Epsilonproteobacteria</taxon>
        <taxon>Campylobacterales</taxon>
        <taxon>Arcobacteraceae</taxon>
        <taxon>Aliarcobacter</taxon>
    </lineage>
</organism>
<dbReference type="PANTHER" id="PTHR30258:SF1">
    <property type="entry name" value="PROTEIN TRANSPORT PROTEIN HOFB HOMOLOG"/>
    <property type="match status" value="1"/>
</dbReference>
<evidence type="ECO:0000259" key="4">
    <source>
        <dbReference type="SMART" id="SM00382"/>
    </source>
</evidence>
<dbReference type="STRING" id="544718.AAX25_01971"/>
<evidence type="ECO:0000313" key="5">
    <source>
        <dbReference type="EMBL" id="OCL97702.1"/>
    </source>
</evidence>
<dbReference type="AlphaFoldDB" id="A0A1C0B5A5"/>
<dbReference type="RefSeq" id="WP_066184986.1">
    <property type="nucleotide sequence ID" value="NZ_LCUJ01000009.1"/>
</dbReference>
<keyword evidence="2" id="KW-0547">Nucleotide-binding</keyword>
<comment type="similarity">
    <text evidence="1">Belongs to the GSP E family.</text>
</comment>